<reference evidence="2" key="1">
    <citation type="journal article" date="2023" name="Nat. Plants">
        <title>Single-cell RNA sequencing provides a high-resolution roadmap for understanding the multicellular compartmentation of specialized metabolism.</title>
        <authorList>
            <person name="Sun S."/>
            <person name="Shen X."/>
            <person name="Li Y."/>
            <person name="Li Y."/>
            <person name="Wang S."/>
            <person name="Li R."/>
            <person name="Zhang H."/>
            <person name="Shen G."/>
            <person name="Guo B."/>
            <person name="Wei J."/>
            <person name="Xu J."/>
            <person name="St-Pierre B."/>
            <person name="Chen S."/>
            <person name="Sun C."/>
        </authorList>
    </citation>
    <scope>NUCLEOTIDE SEQUENCE [LARGE SCALE GENOMIC DNA]</scope>
</reference>
<comment type="caution">
    <text evidence="1">The sequence shown here is derived from an EMBL/GenBank/DDBJ whole genome shotgun (WGS) entry which is preliminary data.</text>
</comment>
<name>A0ACB9ZTX9_CATRO</name>
<keyword evidence="2" id="KW-1185">Reference proteome</keyword>
<dbReference type="EMBL" id="CM044708">
    <property type="protein sequence ID" value="KAI5651035.1"/>
    <property type="molecule type" value="Genomic_DNA"/>
</dbReference>
<organism evidence="1 2">
    <name type="scientific">Catharanthus roseus</name>
    <name type="common">Madagascar periwinkle</name>
    <name type="synonym">Vinca rosea</name>
    <dbReference type="NCBI Taxonomy" id="4058"/>
    <lineage>
        <taxon>Eukaryota</taxon>
        <taxon>Viridiplantae</taxon>
        <taxon>Streptophyta</taxon>
        <taxon>Embryophyta</taxon>
        <taxon>Tracheophyta</taxon>
        <taxon>Spermatophyta</taxon>
        <taxon>Magnoliopsida</taxon>
        <taxon>eudicotyledons</taxon>
        <taxon>Gunneridae</taxon>
        <taxon>Pentapetalae</taxon>
        <taxon>asterids</taxon>
        <taxon>lamiids</taxon>
        <taxon>Gentianales</taxon>
        <taxon>Apocynaceae</taxon>
        <taxon>Rauvolfioideae</taxon>
        <taxon>Vinceae</taxon>
        <taxon>Catharanthinae</taxon>
        <taxon>Catharanthus</taxon>
    </lineage>
</organism>
<evidence type="ECO:0000313" key="2">
    <source>
        <dbReference type="Proteomes" id="UP001060085"/>
    </source>
</evidence>
<accession>A0ACB9ZTX9</accession>
<dbReference type="Proteomes" id="UP001060085">
    <property type="component" value="Linkage Group LG08"/>
</dbReference>
<protein>
    <submittedName>
        <fullName evidence="1">Uncharacterized protein</fullName>
    </submittedName>
</protein>
<proteinExistence type="predicted"/>
<gene>
    <name evidence="1" type="ORF">M9H77_37040</name>
</gene>
<evidence type="ECO:0000313" key="1">
    <source>
        <dbReference type="EMBL" id="KAI5651035.1"/>
    </source>
</evidence>
<sequence>MFRFRCIANSYWSFSGFLEVGLTYLLETKVCIVEGSVEAMAIHVISHTGEGLVSNLVYALLGISAMSRVHKSATILQQLAAMCSLSERMMWKAVLSWESLQGWLRFADDLSTRIRYPVSIESNVLVGGLDWLNYVSWVQSLPSEYLKQGEAESLVPVWLKALSAAASDYLESRQFNDGKGSHGLLEGKGGRILKRLVREFADSHRNTPNLA</sequence>